<organism evidence="1 2">
    <name type="scientific">Cytospora mali</name>
    <name type="common">Apple Valsa canker fungus</name>
    <name type="synonym">Valsa mali</name>
    <dbReference type="NCBI Taxonomy" id="578113"/>
    <lineage>
        <taxon>Eukaryota</taxon>
        <taxon>Fungi</taxon>
        <taxon>Dikarya</taxon>
        <taxon>Ascomycota</taxon>
        <taxon>Pezizomycotina</taxon>
        <taxon>Sordariomycetes</taxon>
        <taxon>Sordariomycetidae</taxon>
        <taxon>Diaporthales</taxon>
        <taxon>Cytosporaceae</taxon>
        <taxon>Cytospora</taxon>
    </lineage>
</organism>
<evidence type="ECO:0000313" key="2">
    <source>
        <dbReference type="Proteomes" id="UP000078576"/>
    </source>
</evidence>
<protein>
    <submittedName>
        <fullName evidence="1">Uncharacterized protein</fullName>
    </submittedName>
</protein>
<evidence type="ECO:0000313" key="1">
    <source>
        <dbReference type="EMBL" id="KUI61182.1"/>
    </source>
</evidence>
<gene>
    <name evidence="1" type="ORF">VP1G_11196</name>
</gene>
<accession>A0A194VAX9</accession>
<name>A0A194VAX9_CYTMA</name>
<dbReference type="EMBL" id="KN714769">
    <property type="protein sequence ID" value="KUI61182.1"/>
    <property type="molecule type" value="Genomic_DNA"/>
</dbReference>
<keyword evidence="2" id="KW-1185">Reference proteome</keyword>
<sequence length="90" mass="10193">MLSNIFRGGLTVINDMIRYCRRIQVPRICTLSVISTRDAIEDESCMADDDNGCIFDRDWIVSRSDCVYASDSTYDFEKDDDDSHASHSSG</sequence>
<dbReference type="AlphaFoldDB" id="A0A194VAX9"/>
<dbReference type="Proteomes" id="UP000078576">
    <property type="component" value="Unassembled WGS sequence"/>
</dbReference>
<proteinExistence type="predicted"/>
<reference evidence="2" key="1">
    <citation type="submission" date="2014-12" db="EMBL/GenBank/DDBJ databases">
        <title>Genome Sequence of Valsa Canker Pathogens Uncovers a Specific Adaption of Colonization on Woody Bark.</title>
        <authorList>
            <person name="Yin Z."/>
            <person name="Liu H."/>
            <person name="Gao X."/>
            <person name="Li Z."/>
            <person name="Song N."/>
            <person name="Ke X."/>
            <person name="Dai Q."/>
            <person name="Wu Y."/>
            <person name="Sun Y."/>
            <person name="Xu J.-R."/>
            <person name="Kang Z.K."/>
            <person name="Wang L."/>
            <person name="Huang L."/>
        </authorList>
    </citation>
    <scope>NUCLEOTIDE SEQUENCE [LARGE SCALE GENOMIC DNA]</scope>
    <source>
        <strain evidence="2">SXYL134</strain>
    </source>
</reference>